<comment type="caution">
    <text evidence="4">The sequence shown here is derived from an EMBL/GenBank/DDBJ whole genome shotgun (WGS) entry which is preliminary data.</text>
</comment>
<comment type="similarity">
    <text evidence="1 2">Belongs to the Dps family.</text>
</comment>
<dbReference type="EMBL" id="JAGYVZ010000016">
    <property type="protein sequence ID" value="MBS7232604.1"/>
    <property type="molecule type" value="Genomic_DNA"/>
</dbReference>
<dbReference type="InterPro" id="IPR023188">
    <property type="entry name" value="DPS_DNA-bd_CS"/>
</dbReference>
<evidence type="ECO:0000313" key="5">
    <source>
        <dbReference type="Proteomes" id="UP000722625"/>
    </source>
</evidence>
<proteinExistence type="inferred from homology"/>
<gene>
    <name evidence="4" type="ORF">KHA90_16420</name>
</gene>
<organism evidence="4 5">
    <name type="scientific">Flavobacterium psychroterrae</name>
    <dbReference type="NCBI Taxonomy" id="2133767"/>
    <lineage>
        <taxon>Bacteria</taxon>
        <taxon>Pseudomonadati</taxon>
        <taxon>Bacteroidota</taxon>
        <taxon>Flavobacteriia</taxon>
        <taxon>Flavobacteriales</taxon>
        <taxon>Flavobacteriaceae</taxon>
        <taxon>Flavobacterium</taxon>
    </lineage>
</organism>
<dbReference type="InterPro" id="IPR012347">
    <property type="entry name" value="Ferritin-like"/>
</dbReference>
<dbReference type="SUPFAM" id="SSF47240">
    <property type="entry name" value="Ferritin-like"/>
    <property type="match status" value="1"/>
</dbReference>
<feature type="domain" description="Ferritin/DPS" evidence="3">
    <location>
        <begin position="20"/>
        <end position="156"/>
    </location>
</feature>
<dbReference type="Gene3D" id="1.20.1260.10">
    <property type="match status" value="1"/>
</dbReference>
<evidence type="ECO:0000313" key="4">
    <source>
        <dbReference type="EMBL" id="MBS7232604.1"/>
    </source>
</evidence>
<sequence length="157" mass="18087">MDPKIGIKEENLAGVAQAMCKILADEFVLYTKTRKAHWNVEGPNFHSMHLFFEQQYQELDQIVDSVAERIRTLGHYAPGSLKEYLGLTQLSEQSRDKNDSLGFIHELLADHQSILILLRENIKKFDSVWSDLGTSDYITGLLEAHEKMAWMLRSHIK</sequence>
<accession>A0ABS5PE81</accession>
<dbReference type="PRINTS" id="PR01346">
    <property type="entry name" value="HELNAPAPROT"/>
</dbReference>
<dbReference type="PANTHER" id="PTHR42932">
    <property type="entry name" value="GENERAL STRESS PROTEIN 20U"/>
    <property type="match status" value="1"/>
</dbReference>
<dbReference type="Pfam" id="PF00210">
    <property type="entry name" value="Ferritin"/>
    <property type="match status" value="1"/>
</dbReference>
<evidence type="ECO:0000256" key="1">
    <source>
        <dbReference type="ARBA" id="ARBA00009497"/>
    </source>
</evidence>
<dbReference type="InterPro" id="IPR009078">
    <property type="entry name" value="Ferritin-like_SF"/>
</dbReference>
<dbReference type="PANTHER" id="PTHR42932:SF3">
    <property type="entry name" value="DNA PROTECTION DURING STARVATION PROTEIN"/>
    <property type="match status" value="1"/>
</dbReference>
<dbReference type="RefSeq" id="WP_213302972.1">
    <property type="nucleotide sequence ID" value="NZ_JAGYVZ010000016.1"/>
</dbReference>
<dbReference type="PROSITE" id="PS00819">
    <property type="entry name" value="DPS_2"/>
    <property type="match status" value="1"/>
</dbReference>
<dbReference type="InterPro" id="IPR008331">
    <property type="entry name" value="Ferritin_DPS_dom"/>
</dbReference>
<dbReference type="Proteomes" id="UP000722625">
    <property type="component" value="Unassembled WGS sequence"/>
</dbReference>
<keyword evidence="5" id="KW-1185">Reference proteome</keyword>
<protein>
    <submittedName>
        <fullName evidence="4">DNA starvation/stationary phase protection protein</fullName>
    </submittedName>
</protein>
<dbReference type="InterPro" id="IPR002177">
    <property type="entry name" value="DPS_DNA-bd"/>
</dbReference>
<reference evidence="4 5" key="1">
    <citation type="journal article" date="2018" name="Int. J. Syst. Evol. Microbiol.">
        <title>Flavobacterium chryseum sp. nov. and Flavobacterium psychroterrae sp. nov., novel environmental bacteria isolated from Antarctica.</title>
        <authorList>
            <person name="Kralova S."/>
            <person name="Svec P."/>
            <person name="Busse H.J."/>
            <person name="Stankova E."/>
            <person name="Vaczi P."/>
            <person name="Sedlacek I."/>
        </authorList>
    </citation>
    <scope>NUCLEOTIDE SEQUENCE [LARGE SCALE GENOMIC DNA]</scope>
    <source>
        <strain evidence="4 5">CCM 8827</strain>
    </source>
</reference>
<dbReference type="CDD" id="cd01043">
    <property type="entry name" value="DPS"/>
    <property type="match status" value="1"/>
</dbReference>
<evidence type="ECO:0000259" key="3">
    <source>
        <dbReference type="Pfam" id="PF00210"/>
    </source>
</evidence>
<name>A0ABS5PE81_9FLAO</name>
<dbReference type="PIRSF" id="PIRSF005900">
    <property type="entry name" value="Dps"/>
    <property type="match status" value="1"/>
</dbReference>
<evidence type="ECO:0000256" key="2">
    <source>
        <dbReference type="RuleBase" id="RU003875"/>
    </source>
</evidence>